<feature type="transmembrane region" description="Helical" evidence="6">
    <location>
        <begin position="41"/>
        <end position="59"/>
    </location>
</feature>
<feature type="transmembrane region" description="Helical" evidence="6">
    <location>
        <begin position="79"/>
        <end position="99"/>
    </location>
</feature>
<feature type="transmembrane region" description="Helical" evidence="6">
    <location>
        <begin position="269"/>
        <end position="287"/>
    </location>
</feature>
<dbReference type="Proteomes" id="UP001399917">
    <property type="component" value="Unassembled WGS sequence"/>
</dbReference>
<dbReference type="PANTHER" id="PTHR22911">
    <property type="entry name" value="ACYL-MALONYL CONDENSING ENZYME-RELATED"/>
    <property type="match status" value="1"/>
</dbReference>
<evidence type="ECO:0000313" key="8">
    <source>
        <dbReference type="EMBL" id="GAA3877246.1"/>
    </source>
</evidence>
<evidence type="ECO:0000256" key="3">
    <source>
        <dbReference type="ARBA" id="ARBA00022692"/>
    </source>
</evidence>
<dbReference type="InterPro" id="IPR000620">
    <property type="entry name" value="EamA_dom"/>
</dbReference>
<organism evidence="8 9">
    <name type="scientific">Celeribacter arenosi</name>
    <dbReference type="NCBI Taxonomy" id="792649"/>
    <lineage>
        <taxon>Bacteria</taxon>
        <taxon>Pseudomonadati</taxon>
        <taxon>Pseudomonadota</taxon>
        <taxon>Alphaproteobacteria</taxon>
        <taxon>Rhodobacterales</taxon>
        <taxon>Roseobacteraceae</taxon>
        <taxon>Celeribacter</taxon>
    </lineage>
</organism>
<keyword evidence="4 6" id="KW-1133">Transmembrane helix</keyword>
<feature type="domain" description="EamA" evidence="7">
    <location>
        <begin position="10"/>
        <end position="142"/>
    </location>
</feature>
<comment type="subcellular location">
    <subcellularLocation>
        <location evidence="1">Membrane</location>
        <topology evidence="1">Multi-pass membrane protein</topology>
    </subcellularLocation>
</comment>
<keyword evidence="5 6" id="KW-0472">Membrane</keyword>
<dbReference type="EMBL" id="BAABDF010000007">
    <property type="protein sequence ID" value="GAA3877246.1"/>
    <property type="molecule type" value="Genomic_DNA"/>
</dbReference>
<sequence length="296" mass="31284">MTAPASQPIKAALWMMGAVFGFSSMAVAGRQLSLGLDTFEIMTYRSLIGIVTVTGLALVTGRVGEIQARALPLHFGRNIAHFAGQNLWLFALTLIPLAQLFALEFSYPILVALGAAIFLGERLTPTRVVTAIVGFAGILIVARPFEAGGLSLGILAAMACAVGFAGSALFTKKLTRTSGVTITQIMFWLSAMQLVFGLICSGIDGDIAWMTWAQFPWVCVISLAGLAAHFSLTTALSLAPASIVTPVDFLRLPLIAVIGMALYNEPLELAVFVGAAIIFGANYANILSESRRSKAT</sequence>
<accession>A0ABP7KGU7</accession>
<dbReference type="InterPro" id="IPR037185">
    <property type="entry name" value="EmrE-like"/>
</dbReference>
<gene>
    <name evidence="8" type="ORF">GCM10022404_28730</name>
</gene>
<reference evidence="9" key="1">
    <citation type="journal article" date="2019" name="Int. J. Syst. Evol. Microbiol.">
        <title>The Global Catalogue of Microorganisms (GCM) 10K type strain sequencing project: providing services to taxonomists for standard genome sequencing and annotation.</title>
        <authorList>
            <consortium name="The Broad Institute Genomics Platform"/>
            <consortium name="The Broad Institute Genome Sequencing Center for Infectious Disease"/>
            <person name="Wu L."/>
            <person name="Ma J."/>
        </authorList>
    </citation>
    <scope>NUCLEOTIDE SEQUENCE [LARGE SCALE GENOMIC DNA]</scope>
    <source>
        <strain evidence="9">JCM 17190</strain>
    </source>
</reference>
<proteinExistence type="inferred from homology"/>
<dbReference type="Pfam" id="PF00892">
    <property type="entry name" value="EamA"/>
    <property type="match status" value="2"/>
</dbReference>
<dbReference type="RefSeq" id="WP_344848253.1">
    <property type="nucleotide sequence ID" value="NZ_BAABDF010000007.1"/>
</dbReference>
<evidence type="ECO:0000256" key="1">
    <source>
        <dbReference type="ARBA" id="ARBA00004141"/>
    </source>
</evidence>
<keyword evidence="9" id="KW-1185">Reference proteome</keyword>
<feature type="transmembrane region" description="Helical" evidence="6">
    <location>
        <begin position="151"/>
        <end position="170"/>
    </location>
</feature>
<evidence type="ECO:0000256" key="4">
    <source>
        <dbReference type="ARBA" id="ARBA00022989"/>
    </source>
</evidence>
<dbReference type="PANTHER" id="PTHR22911:SF6">
    <property type="entry name" value="SOLUTE CARRIER FAMILY 35 MEMBER G1"/>
    <property type="match status" value="1"/>
</dbReference>
<dbReference type="SUPFAM" id="SSF103481">
    <property type="entry name" value="Multidrug resistance efflux transporter EmrE"/>
    <property type="match status" value="2"/>
</dbReference>
<comment type="similarity">
    <text evidence="2">Belongs to the drug/metabolite transporter (DMT) superfamily. 10 TMS drug/metabolite exporter (DME) (TC 2.A.7.3) family.</text>
</comment>
<evidence type="ECO:0000256" key="5">
    <source>
        <dbReference type="ARBA" id="ARBA00023136"/>
    </source>
</evidence>
<evidence type="ECO:0000256" key="6">
    <source>
        <dbReference type="SAM" id="Phobius"/>
    </source>
</evidence>
<feature type="transmembrane region" description="Helical" evidence="6">
    <location>
        <begin position="128"/>
        <end position="145"/>
    </location>
</feature>
<feature type="domain" description="EamA" evidence="7">
    <location>
        <begin position="152"/>
        <end position="281"/>
    </location>
</feature>
<comment type="caution">
    <text evidence="8">The sequence shown here is derived from an EMBL/GenBank/DDBJ whole genome shotgun (WGS) entry which is preliminary data.</text>
</comment>
<evidence type="ECO:0000259" key="7">
    <source>
        <dbReference type="Pfam" id="PF00892"/>
    </source>
</evidence>
<keyword evidence="3 6" id="KW-0812">Transmembrane</keyword>
<protein>
    <submittedName>
        <fullName evidence="8">DMT family transporter</fullName>
    </submittedName>
</protein>
<evidence type="ECO:0000313" key="9">
    <source>
        <dbReference type="Proteomes" id="UP001399917"/>
    </source>
</evidence>
<name>A0ABP7KGU7_9RHOB</name>
<feature type="transmembrane region" description="Helical" evidence="6">
    <location>
        <begin position="215"/>
        <end position="236"/>
    </location>
</feature>
<evidence type="ECO:0000256" key="2">
    <source>
        <dbReference type="ARBA" id="ARBA00009853"/>
    </source>
</evidence>
<feature type="transmembrane region" description="Helical" evidence="6">
    <location>
        <begin position="12"/>
        <end position="29"/>
    </location>
</feature>
<feature type="transmembrane region" description="Helical" evidence="6">
    <location>
        <begin position="182"/>
        <end position="203"/>
    </location>
</feature>